<accession>A0A9N9MV68</accession>
<evidence type="ECO:0000313" key="2">
    <source>
        <dbReference type="Proteomes" id="UP001152799"/>
    </source>
</evidence>
<dbReference type="AlphaFoldDB" id="A0A9N9MV68"/>
<sequence>MHCLKCKVDEVNTEVITSCDSCRRLIHELVCSSLNSLEIRVIELKGKRTLKLLCEDCQLGFLQVPSILSAIDQLKSEMRLLRDELNQKSIPPTSNNTGPLNSDLLLAELQDRQSQVNNIMVYNLPDQNQDHNDAISLLESLDIPEPEVKNVVRIGLPNKNGRKCLKVTLHKQEVAVRYRSKTQG</sequence>
<proteinExistence type="predicted"/>
<organism evidence="1 2">
    <name type="scientific">Ceutorhynchus assimilis</name>
    <name type="common">cabbage seed weevil</name>
    <dbReference type="NCBI Taxonomy" id="467358"/>
    <lineage>
        <taxon>Eukaryota</taxon>
        <taxon>Metazoa</taxon>
        <taxon>Ecdysozoa</taxon>
        <taxon>Arthropoda</taxon>
        <taxon>Hexapoda</taxon>
        <taxon>Insecta</taxon>
        <taxon>Pterygota</taxon>
        <taxon>Neoptera</taxon>
        <taxon>Endopterygota</taxon>
        <taxon>Coleoptera</taxon>
        <taxon>Polyphaga</taxon>
        <taxon>Cucujiformia</taxon>
        <taxon>Curculionidae</taxon>
        <taxon>Ceutorhynchinae</taxon>
        <taxon>Ceutorhynchus</taxon>
    </lineage>
</organism>
<dbReference type="Proteomes" id="UP001152799">
    <property type="component" value="Chromosome 7"/>
</dbReference>
<dbReference type="EMBL" id="OU892283">
    <property type="protein sequence ID" value="CAG9771306.1"/>
    <property type="molecule type" value="Genomic_DNA"/>
</dbReference>
<evidence type="ECO:0000313" key="1">
    <source>
        <dbReference type="EMBL" id="CAG9771306.1"/>
    </source>
</evidence>
<reference evidence="1" key="1">
    <citation type="submission" date="2022-01" db="EMBL/GenBank/DDBJ databases">
        <authorList>
            <person name="King R."/>
        </authorList>
    </citation>
    <scope>NUCLEOTIDE SEQUENCE</scope>
</reference>
<name>A0A9N9MV68_9CUCU</name>
<keyword evidence="2" id="KW-1185">Reference proteome</keyword>
<protein>
    <submittedName>
        <fullName evidence="1">Uncharacterized protein</fullName>
    </submittedName>
</protein>
<gene>
    <name evidence="1" type="ORF">CEUTPL_LOCUS11743</name>
</gene>
<dbReference type="OrthoDB" id="6766179at2759"/>